<dbReference type="AlphaFoldDB" id="A0ABD0SRY3"/>
<dbReference type="EMBL" id="JBEDNZ010000016">
    <property type="protein sequence ID" value="KAL0822612.1"/>
    <property type="molecule type" value="Genomic_DNA"/>
</dbReference>
<dbReference type="PANTHER" id="PTHR34927">
    <property type="entry name" value="IQ DOMAIN-CONTAINING PROTEIN K"/>
    <property type="match status" value="1"/>
</dbReference>
<comment type="caution">
    <text evidence="1">The sequence shown here is derived from an EMBL/GenBank/DDBJ whole genome shotgun (WGS) entry which is preliminary data.</text>
</comment>
<keyword evidence="3" id="KW-1185">Reference proteome</keyword>
<reference evidence="3 4" key="1">
    <citation type="submission" date="2024-06" db="EMBL/GenBank/DDBJ databases">
        <title>A chromosome-level genome assembly of beet webworm, Loxostege sticticalis.</title>
        <authorList>
            <person name="Zhang Y."/>
        </authorList>
    </citation>
    <scope>NUCLEOTIDE SEQUENCE [LARGE SCALE GENOMIC DNA]</scope>
    <source>
        <strain evidence="2">AQ026</strain>
        <strain evidence="1">AQ028</strain>
        <tissue evidence="1">Male pupae</tissue>
        <tissue evidence="2">Whole body</tissue>
    </source>
</reference>
<sequence length="237" mass="28137">MAGKGTDRKGKGKEAKSAMNELSENLATFTLPDSLPCSEVEFPILIKRKAGASWKKILEESDKKFQEIEAFTESKKEPVPKSPFLKTECDYIKNEVFDLLIPALEETLNKAKIWHALLRQKCFFNGIDHIVQILWNNNPRYPQRKDKNVHVFNMPWVRAYLKEHPRPYFPKSWLWPEDYAATLIQKTVRQYFVQRDEEVQEMRDFWRKLELERTVHDMEINPYLAKKFASLQNFRKN</sequence>
<gene>
    <name evidence="2" type="ORF">ABMA27_004457</name>
    <name evidence="1" type="ORF">ABMA28_004650</name>
</gene>
<dbReference type="Proteomes" id="UP001549921">
    <property type="component" value="Unassembled WGS sequence"/>
</dbReference>
<organism evidence="1 4">
    <name type="scientific">Loxostege sticticalis</name>
    <name type="common">Beet webworm moth</name>
    <dbReference type="NCBI Taxonomy" id="481309"/>
    <lineage>
        <taxon>Eukaryota</taxon>
        <taxon>Metazoa</taxon>
        <taxon>Ecdysozoa</taxon>
        <taxon>Arthropoda</taxon>
        <taxon>Hexapoda</taxon>
        <taxon>Insecta</taxon>
        <taxon>Pterygota</taxon>
        <taxon>Neoptera</taxon>
        <taxon>Endopterygota</taxon>
        <taxon>Lepidoptera</taxon>
        <taxon>Glossata</taxon>
        <taxon>Ditrysia</taxon>
        <taxon>Pyraloidea</taxon>
        <taxon>Crambidae</taxon>
        <taxon>Pyraustinae</taxon>
        <taxon>Loxostege</taxon>
    </lineage>
</organism>
<evidence type="ECO:0000313" key="4">
    <source>
        <dbReference type="Proteomes" id="UP001549921"/>
    </source>
</evidence>
<proteinExistence type="predicted"/>
<evidence type="ECO:0008006" key="5">
    <source>
        <dbReference type="Google" id="ProtNLM"/>
    </source>
</evidence>
<dbReference type="EMBL" id="JBEUOH010000016">
    <property type="protein sequence ID" value="KAL0872017.1"/>
    <property type="molecule type" value="Genomic_DNA"/>
</dbReference>
<evidence type="ECO:0000313" key="3">
    <source>
        <dbReference type="Proteomes" id="UP001549920"/>
    </source>
</evidence>
<name>A0ABD0SRY3_LOXSC</name>
<evidence type="ECO:0000313" key="2">
    <source>
        <dbReference type="EMBL" id="KAL0872017.1"/>
    </source>
</evidence>
<evidence type="ECO:0000313" key="1">
    <source>
        <dbReference type="EMBL" id="KAL0822612.1"/>
    </source>
</evidence>
<dbReference type="PANTHER" id="PTHR34927:SF1">
    <property type="entry name" value="IQ DOMAIN-CONTAINING PROTEIN K"/>
    <property type="match status" value="1"/>
</dbReference>
<protein>
    <recommendedName>
        <fullName evidence="5">IQ domain-containing protein K</fullName>
    </recommendedName>
</protein>
<dbReference type="Proteomes" id="UP001549920">
    <property type="component" value="Unassembled WGS sequence"/>
</dbReference>
<dbReference type="InterPro" id="IPR043408">
    <property type="entry name" value="IQCK"/>
</dbReference>
<accession>A0ABD0SRY3</accession>